<reference evidence="2" key="2">
    <citation type="submission" date="2025-08" db="UniProtKB">
        <authorList>
            <consortium name="Ensembl"/>
        </authorList>
    </citation>
    <scope>IDENTIFICATION</scope>
    <source>
        <strain evidence="2">Hereford</strain>
    </source>
</reference>
<dbReference type="Pfam" id="PF08557">
    <property type="entry name" value="Lipid_DES"/>
    <property type="match status" value="1"/>
</dbReference>
<evidence type="ECO:0000259" key="1">
    <source>
        <dbReference type="SMART" id="SM01269"/>
    </source>
</evidence>
<feature type="domain" description="Sphingolipid delta4-desaturase N-terminal" evidence="1">
    <location>
        <begin position="5"/>
        <end position="33"/>
    </location>
</feature>
<reference evidence="2" key="1">
    <citation type="submission" date="2018-03" db="EMBL/GenBank/DDBJ databases">
        <title>ARS-UCD1.2.</title>
        <authorList>
            <person name="Rosen B.D."/>
            <person name="Bickhart D.M."/>
            <person name="Koren S."/>
            <person name="Schnabel R.D."/>
            <person name="Hall R."/>
            <person name="Zimin A."/>
            <person name="Dreischer C."/>
            <person name="Schultheiss S."/>
            <person name="Schroeder S.G."/>
            <person name="Elsik C.G."/>
            <person name="Couldrey C."/>
            <person name="Liu G.E."/>
            <person name="Van Tassell C.P."/>
            <person name="Phillippy A.M."/>
            <person name="Smith T.P.L."/>
            <person name="Medrano J.F."/>
        </authorList>
    </citation>
    <scope>NUCLEOTIDE SEQUENCE [LARGE SCALE GENOMIC DNA]</scope>
    <source>
        <strain evidence="2">Hereford</strain>
    </source>
</reference>
<dbReference type="GeneTree" id="ENSGT00390000013448"/>
<dbReference type="SMART" id="SM01269">
    <property type="entry name" value="Lipid_DES"/>
    <property type="match status" value="1"/>
</dbReference>
<dbReference type="Ensembl" id="ENSBTAT00000116583.1">
    <property type="protein sequence ID" value="ENSBTAP00000094315.1"/>
    <property type="gene ID" value="ENSBTAG00000009294.5"/>
</dbReference>
<sequence>MGNRAGRSDFEWVYTDQPHTQRRKEMLGTEDRARVLRPPAPASLVGEGALGFCVRRLPGALCAGEAGVQAGGEPPVSPTAGRCPGARVPRWMQGWLSPSHGLVSRTGSAVFGSRALSHCSLVAAGTDGGSGCTWTGDLRPALPFRAGPDPALGTLRLRSSPPASPWPKLNPALVFKSPEPASPDWAWLPASRACPVPPRGDHTEAAFWLAPGMGRGPCGPRPMAHALALARPLPWSASPLLQLEPTPSPAQM</sequence>
<gene>
    <name evidence="2" type="primary">DEGS2</name>
</gene>
<accession>A0AAA9T8M6</accession>
<evidence type="ECO:0000313" key="3">
    <source>
        <dbReference type="Proteomes" id="UP000009136"/>
    </source>
</evidence>
<dbReference type="InterPro" id="IPR013866">
    <property type="entry name" value="Sphingolipid_d4-desaturase_N"/>
</dbReference>
<evidence type="ECO:0000313" key="2">
    <source>
        <dbReference type="Ensembl" id="ENSBTAP00000094315.1"/>
    </source>
</evidence>
<keyword evidence="3" id="KW-1185">Reference proteome</keyword>
<reference evidence="2" key="3">
    <citation type="submission" date="2025-09" db="UniProtKB">
        <authorList>
            <consortium name="Ensembl"/>
        </authorList>
    </citation>
    <scope>IDENTIFICATION</scope>
    <source>
        <strain evidence="2">Hereford</strain>
    </source>
</reference>
<dbReference type="Proteomes" id="UP000009136">
    <property type="component" value="Chromosome 21"/>
</dbReference>
<protein>
    <submittedName>
        <fullName evidence="2">Delta 4-desaturase, sphingolipid 2</fullName>
    </submittedName>
</protein>
<name>A0AAA9T8M6_BOVIN</name>
<organism evidence="2 3">
    <name type="scientific">Bos taurus</name>
    <name type="common">Bovine</name>
    <dbReference type="NCBI Taxonomy" id="9913"/>
    <lineage>
        <taxon>Eukaryota</taxon>
        <taxon>Metazoa</taxon>
        <taxon>Chordata</taxon>
        <taxon>Craniata</taxon>
        <taxon>Vertebrata</taxon>
        <taxon>Euteleostomi</taxon>
        <taxon>Mammalia</taxon>
        <taxon>Eutheria</taxon>
        <taxon>Laurasiatheria</taxon>
        <taxon>Artiodactyla</taxon>
        <taxon>Ruminantia</taxon>
        <taxon>Pecora</taxon>
        <taxon>Bovidae</taxon>
        <taxon>Bovinae</taxon>
        <taxon>Bos</taxon>
    </lineage>
</organism>
<dbReference type="AlphaFoldDB" id="A0AAA9T8M6"/>
<proteinExistence type="predicted"/>